<dbReference type="SUPFAM" id="SSF48452">
    <property type="entry name" value="TPR-like"/>
    <property type="match status" value="1"/>
</dbReference>
<proteinExistence type="predicted"/>
<organism evidence="1 2">
    <name type="scientific">Pythium oligandrum</name>
    <name type="common">Mycoparasitic fungus</name>
    <dbReference type="NCBI Taxonomy" id="41045"/>
    <lineage>
        <taxon>Eukaryota</taxon>
        <taxon>Sar</taxon>
        <taxon>Stramenopiles</taxon>
        <taxon>Oomycota</taxon>
        <taxon>Peronosporomycetes</taxon>
        <taxon>Pythiales</taxon>
        <taxon>Pythiaceae</taxon>
        <taxon>Pythium</taxon>
    </lineage>
</organism>
<keyword evidence="2" id="KW-1185">Reference proteome</keyword>
<name>A0A8K1FF76_PYTOL</name>
<comment type="caution">
    <text evidence="1">The sequence shown here is derived from an EMBL/GenBank/DDBJ whole genome shotgun (WGS) entry which is preliminary data.</text>
</comment>
<dbReference type="OrthoDB" id="435413at2759"/>
<dbReference type="Gene3D" id="1.25.40.10">
    <property type="entry name" value="Tetratricopeptide repeat domain"/>
    <property type="match status" value="1"/>
</dbReference>
<reference evidence="1" key="1">
    <citation type="submission" date="2019-03" db="EMBL/GenBank/DDBJ databases">
        <title>Long read genome sequence of the mycoparasitic Pythium oligandrum ATCC 38472 isolated from sugarbeet rhizosphere.</title>
        <authorList>
            <person name="Gaulin E."/>
        </authorList>
    </citation>
    <scope>NUCLEOTIDE SEQUENCE</scope>
    <source>
        <strain evidence="1">ATCC 38472_TT</strain>
    </source>
</reference>
<dbReference type="SUPFAM" id="SSF52266">
    <property type="entry name" value="SGNH hydrolase"/>
    <property type="match status" value="1"/>
</dbReference>
<evidence type="ECO:0000313" key="1">
    <source>
        <dbReference type="EMBL" id="TMW60256.1"/>
    </source>
</evidence>
<protein>
    <submittedName>
        <fullName evidence="1">Uncharacterized protein</fullName>
    </submittedName>
</protein>
<dbReference type="Proteomes" id="UP000794436">
    <property type="component" value="Unassembled WGS sequence"/>
</dbReference>
<accession>A0A8K1FF76</accession>
<dbReference type="AlphaFoldDB" id="A0A8K1FF76"/>
<dbReference type="InterPro" id="IPR011990">
    <property type="entry name" value="TPR-like_helical_dom_sf"/>
</dbReference>
<dbReference type="EMBL" id="SPLM01000108">
    <property type="protein sequence ID" value="TMW60256.1"/>
    <property type="molecule type" value="Genomic_DNA"/>
</dbReference>
<sequence length="841" mass="95530">MVNPMKDIVIGTGLGVSLALVWKNYKKTYFERVDSYYKWYDAEQAKKLFSIQSGMKLYVHYEDGTSAWTKRLTVENLTTTLEEVLTRFSSAYRAKFTRDLSLTSCRVFVERNQDTLTRKLITTDKYKQRLDQFSGINDTSAIEFVIVAAAPAKAHKEGELPAKKQPVHCHMKAPPSNELRVLDSDVKDGLEIAASQIAAKQYVLAKDTYEMLVFPSDPKNPEASLAMGTMYLTIDKPKAAVDKYLLPCWEGHREHSRDKASERVVFNVAIKLVECLISQHRYKKALSVLDQAQQYVRQRARHRGWFSDMAEKDRAEARMDYLRANALYDLKTQTDQETAISLLLHLLPDLQAADVNLDALQLYARIAQDRGKKNEAVSMLFRVLVGKSKDKTVRKQLVDLLRGKKGMERLVQAIPVTDQSAAVAYAYVATILKDFGAIDVAVLCFRQALQIVPTSATYALNLAHALEACNRYEEAYNALVRFFQSNRGLSVGGVANAGEVVDALARNGWKFQSSDSAEFSRWKLIWKPTSGQQGRVDVYENGSLCQKQRKNAFPTRASLTEDELDLLATFFAVVKILFLNGRLAALPRLIGLLEPIRAGRELHTTMIRNEQAYYVCIAQLLCISPFLKQPNVPDSHRLVHATAERNAHTYVCGDSHTLATAWREIQLQGSPVILQPALVTGLKHWHLRPESQFYPKINFWNVLEALPRHSRVIFLLGEIDCREGILRAVQMCKYETVEEGMKHTASIFMEAVTEVVKRFGLEVFIHPIVPVLKETRHLVIQYNQILRDRVNKSNNSTWLDFFDDLLEGSPAKLRSCYELDGTHLHPSYLQVLERELSKHVQ</sequence>
<gene>
    <name evidence="1" type="ORF">Poli38472_000298</name>
</gene>
<evidence type="ECO:0000313" key="2">
    <source>
        <dbReference type="Proteomes" id="UP000794436"/>
    </source>
</evidence>